<protein>
    <recommendedName>
        <fullName evidence="1">NUMOD4 domain-containing protein</fullName>
    </recommendedName>
</protein>
<dbReference type="InterPro" id="IPR010902">
    <property type="entry name" value="NUMOD4"/>
</dbReference>
<dbReference type="InterPro" id="IPR044925">
    <property type="entry name" value="His-Me_finger_sf"/>
</dbReference>
<reference evidence="2" key="1">
    <citation type="journal article" date="2015" name="Nature">
        <title>Complex archaea that bridge the gap between prokaryotes and eukaryotes.</title>
        <authorList>
            <person name="Spang A."/>
            <person name="Saw J.H."/>
            <person name="Jorgensen S.L."/>
            <person name="Zaremba-Niedzwiedzka K."/>
            <person name="Martijn J."/>
            <person name="Lind A.E."/>
            <person name="van Eijk R."/>
            <person name="Schleper C."/>
            <person name="Guy L."/>
            <person name="Ettema T.J."/>
        </authorList>
    </citation>
    <scope>NUCLEOTIDE SEQUENCE</scope>
</reference>
<proteinExistence type="predicted"/>
<name>A0A0F8W3Y1_9ZZZZ</name>
<dbReference type="GO" id="GO:0016788">
    <property type="term" value="F:hydrolase activity, acting on ester bonds"/>
    <property type="evidence" value="ECO:0007669"/>
    <property type="project" value="InterPro"/>
</dbReference>
<gene>
    <name evidence="2" type="ORF">LCGC14_3115180</name>
</gene>
<sequence length="71" mass="7967">MALDEAQVRVGLDRREGLIVKVQGLEKWRPVVGFRGYLVSNLGRVFSNLSDKCLKPQPSGSGHLRVALRRH</sequence>
<comment type="caution">
    <text evidence="2">The sequence shown here is derived from an EMBL/GenBank/DDBJ whole genome shotgun (WGS) entry which is preliminary data.</text>
</comment>
<evidence type="ECO:0000313" key="2">
    <source>
        <dbReference type="EMBL" id="KKK51417.1"/>
    </source>
</evidence>
<accession>A0A0F8W3Y1</accession>
<evidence type="ECO:0000259" key="1">
    <source>
        <dbReference type="Pfam" id="PF07463"/>
    </source>
</evidence>
<feature type="domain" description="NUMOD4" evidence="1">
    <location>
        <begin position="26"/>
        <end position="69"/>
    </location>
</feature>
<dbReference type="EMBL" id="LAZR01067517">
    <property type="protein sequence ID" value="KKK51417.1"/>
    <property type="molecule type" value="Genomic_DNA"/>
</dbReference>
<dbReference type="Pfam" id="PF07463">
    <property type="entry name" value="NUMOD4"/>
    <property type="match status" value="1"/>
</dbReference>
<feature type="non-terminal residue" evidence="2">
    <location>
        <position position="71"/>
    </location>
</feature>
<dbReference type="Gene3D" id="3.90.75.20">
    <property type="match status" value="1"/>
</dbReference>
<organism evidence="2">
    <name type="scientific">marine sediment metagenome</name>
    <dbReference type="NCBI Taxonomy" id="412755"/>
    <lineage>
        <taxon>unclassified sequences</taxon>
        <taxon>metagenomes</taxon>
        <taxon>ecological metagenomes</taxon>
    </lineage>
</organism>
<dbReference type="SUPFAM" id="SSF54060">
    <property type="entry name" value="His-Me finger endonucleases"/>
    <property type="match status" value="1"/>
</dbReference>
<dbReference type="AlphaFoldDB" id="A0A0F8W3Y1"/>